<proteinExistence type="inferred from homology"/>
<evidence type="ECO:0000313" key="8">
    <source>
        <dbReference type="Proteomes" id="UP000252174"/>
    </source>
</evidence>
<evidence type="ECO:0000256" key="2">
    <source>
        <dbReference type="ARBA" id="ARBA00022448"/>
    </source>
</evidence>
<dbReference type="Pfam" id="PF25975">
    <property type="entry name" value="CzcB_C"/>
    <property type="match status" value="1"/>
</dbReference>
<evidence type="ECO:0000256" key="3">
    <source>
        <dbReference type="SAM" id="SignalP"/>
    </source>
</evidence>
<dbReference type="SUPFAM" id="SSF111369">
    <property type="entry name" value="HlyD-like secretion proteins"/>
    <property type="match status" value="1"/>
</dbReference>
<organism evidence="7 8">
    <name type="scientific">Extensimonas vulgaris</name>
    <dbReference type="NCBI Taxonomy" id="1031594"/>
    <lineage>
        <taxon>Bacteria</taxon>
        <taxon>Pseudomonadati</taxon>
        <taxon>Pseudomonadota</taxon>
        <taxon>Betaproteobacteria</taxon>
        <taxon>Burkholderiales</taxon>
        <taxon>Comamonadaceae</taxon>
        <taxon>Extensimonas</taxon>
    </lineage>
</organism>
<dbReference type="InterPro" id="IPR006143">
    <property type="entry name" value="RND_pump_MFP"/>
</dbReference>
<evidence type="ECO:0000313" key="7">
    <source>
        <dbReference type="EMBL" id="RCX09677.1"/>
    </source>
</evidence>
<feature type="signal peptide" evidence="3">
    <location>
        <begin position="1"/>
        <end position="38"/>
    </location>
</feature>
<dbReference type="AlphaFoldDB" id="A0A369ANB1"/>
<dbReference type="InterPro" id="IPR051909">
    <property type="entry name" value="MFP_Cation_Efflux"/>
</dbReference>
<evidence type="ECO:0000256" key="1">
    <source>
        <dbReference type="ARBA" id="ARBA00009477"/>
    </source>
</evidence>
<comment type="similarity">
    <text evidence="1">Belongs to the membrane fusion protein (MFP) (TC 8.A.1) family.</text>
</comment>
<gene>
    <name evidence="7" type="ORF">DFR45_10437</name>
</gene>
<dbReference type="FunFam" id="2.40.30.170:FF:000010">
    <property type="entry name" value="Efflux RND transporter periplasmic adaptor subunit"/>
    <property type="match status" value="1"/>
</dbReference>
<evidence type="ECO:0000259" key="6">
    <source>
        <dbReference type="Pfam" id="PF25975"/>
    </source>
</evidence>
<dbReference type="Gene3D" id="2.40.30.170">
    <property type="match status" value="1"/>
</dbReference>
<reference evidence="7 8" key="1">
    <citation type="submission" date="2018-07" db="EMBL/GenBank/DDBJ databases">
        <title>Genomic Encyclopedia of Type Strains, Phase IV (KMG-IV): sequencing the most valuable type-strain genomes for metagenomic binning, comparative biology and taxonomic classification.</title>
        <authorList>
            <person name="Goeker M."/>
        </authorList>
    </citation>
    <scope>NUCLEOTIDE SEQUENCE [LARGE SCALE GENOMIC DNA]</scope>
    <source>
        <strain evidence="7 8">DSM 100911</strain>
    </source>
</reference>
<dbReference type="GO" id="GO:0016020">
    <property type="term" value="C:membrane"/>
    <property type="evidence" value="ECO:0007669"/>
    <property type="project" value="InterPro"/>
</dbReference>
<dbReference type="InterPro" id="IPR058649">
    <property type="entry name" value="CzcB_C"/>
</dbReference>
<dbReference type="Proteomes" id="UP000252174">
    <property type="component" value="Unassembled WGS sequence"/>
</dbReference>
<dbReference type="Gene3D" id="1.10.287.470">
    <property type="entry name" value="Helix hairpin bin"/>
    <property type="match status" value="1"/>
</dbReference>
<feature type="chain" id="PRO_5017058166" evidence="3">
    <location>
        <begin position="39"/>
        <end position="407"/>
    </location>
</feature>
<dbReference type="Gene3D" id="2.40.420.20">
    <property type="match status" value="1"/>
</dbReference>
<sequence length="407" mass="42914">MLMNFSFHKALRARLRRGVPLGLLALAAAALLGGCGRAASSEAASAAPEAAPPIVQNGQLHFPPGHPQLALLGVATAQPSQNIALDLPARLVWNEERTERIYPAFAGRVAAMRADLGQTVKAGTVLALLASPDFGQAQADAAKARAQESVALKALQRQRELFAAGIVARKDLEQAQADAVSAQAESARAVARTRLYGGDARVDQQLAIKSDIAGVVVERNLNPGQELRPDQSGPGTPALFVVTDPSVLWLQIDAHEADLAALQPGSRFSLTVNAYPGERFTGQVMALADAIDPTTRTIKVRGVVPNPDRRLKAEMLATVHLTQKSPGGVVVPAQAVTLRGNAHVVFVQREPGVFEPRTVTVGNEGQSQVVITAGLRAGEKVVSQNVLQLAQQYAMGIEDAGVKKEAQ</sequence>
<dbReference type="EMBL" id="QPJU01000004">
    <property type="protein sequence ID" value="RCX09677.1"/>
    <property type="molecule type" value="Genomic_DNA"/>
</dbReference>
<dbReference type="Gene3D" id="2.40.50.100">
    <property type="match status" value="1"/>
</dbReference>
<keyword evidence="2" id="KW-0813">Transport</keyword>
<protein>
    <submittedName>
        <fullName evidence="7">Cobalt-zinc-cadmium efflux system membrane fusion protein</fullName>
    </submittedName>
</protein>
<accession>A0A369ANB1</accession>
<keyword evidence="3" id="KW-0732">Signal</keyword>
<dbReference type="NCBIfam" id="TIGR01730">
    <property type="entry name" value="RND_mfp"/>
    <property type="match status" value="1"/>
</dbReference>
<evidence type="ECO:0000259" key="4">
    <source>
        <dbReference type="Pfam" id="PF25954"/>
    </source>
</evidence>
<feature type="domain" description="CzcB-like barrel-sandwich hybrid" evidence="5">
    <location>
        <begin position="97"/>
        <end position="231"/>
    </location>
</feature>
<dbReference type="PANTHER" id="PTHR30097:SF16">
    <property type="entry name" value="CATION EFFLUX SYSTEM (CZCB-LIKE)"/>
    <property type="match status" value="1"/>
</dbReference>
<evidence type="ECO:0000259" key="5">
    <source>
        <dbReference type="Pfam" id="PF25973"/>
    </source>
</evidence>
<name>A0A369ANB1_9BURK</name>
<dbReference type="Pfam" id="PF25954">
    <property type="entry name" value="Beta-barrel_RND_2"/>
    <property type="match status" value="1"/>
</dbReference>
<dbReference type="InterPro" id="IPR058647">
    <property type="entry name" value="BSH_CzcB-like"/>
</dbReference>
<comment type="caution">
    <text evidence="7">The sequence shown here is derived from an EMBL/GenBank/DDBJ whole genome shotgun (WGS) entry which is preliminary data.</text>
</comment>
<dbReference type="Pfam" id="PF25973">
    <property type="entry name" value="BSH_CzcB"/>
    <property type="match status" value="1"/>
</dbReference>
<keyword evidence="8" id="KW-1185">Reference proteome</keyword>
<feature type="domain" description="CusB-like beta-barrel" evidence="4">
    <location>
        <begin position="248"/>
        <end position="324"/>
    </location>
</feature>
<dbReference type="InterPro" id="IPR058792">
    <property type="entry name" value="Beta-barrel_RND_2"/>
</dbReference>
<dbReference type="PANTHER" id="PTHR30097">
    <property type="entry name" value="CATION EFFLUX SYSTEM PROTEIN CUSB"/>
    <property type="match status" value="1"/>
</dbReference>
<feature type="domain" description="CzcB-like C-terminal circularly permuted SH3-like" evidence="6">
    <location>
        <begin position="329"/>
        <end position="385"/>
    </location>
</feature>
<dbReference type="GO" id="GO:0022857">
    <property type="term" value="F:transmembrane transporter activity"/>
    <property type="evidence" value="ECO:0007669"/>
    <property type="project" value="InterPro"/>
</dbReference>